<comment type="caution">
    <text evidence="1">The sequence shown here is derived from an EMBL/GenBank/DDBJ whole genome shotgun (WGS) entry which is preliminary data.</text>
</comment>
<dbReference type="OrthoDB" id="10559788at2759"/>
<organism evidence="1 2">
    <name type="scientific">Trichinella nativa</name>
    <dbReference type="NCBI Taxonomy" id="6335"/>
    <lineage>
        <taxon>Eukaryota</taxon>
        <taxon>Metazoa</taxon>
        <taxon>Ecdysozoa</taxon>
        <taxon>Nematoda</taxon>
        <taxon>Enoplea</taxon>
        <taxon>Dorylaimia</taxon>
        <taxon>Trichinellida</taxon>
        <taxon>Trichinellidae</taxon>
        <taxon>Trichinella</taxon>
    </lineage>
</organism>
<proteinExistence type="predicted"/>
<protein>
    <submittedName>
        <fullName evidence="1">Uncharacterized protein</fullName>
    </submittedName>
</protein>
<evidence type="ECO:0000313" key="2">
    <source>
        <dbReference type="Proteomes" id="UP000054721"/>
    </source>
</evidence>
<dbReference type="AlphaFoldDB" id="A0A0V1LIT3"/>
<dbReference type="Proteomes" id="UP000054721">
    <property type="component" value="Unassembled WGS sequence"/>
</dbReference>
<keyword evidence="2" id="KW-1185">Reference proteome</keyword>
<gene>
    <name evidence="1" type="ORF">T02_5097</name>
</gene>
<reference evidence="1 2" key="1">
    <citation type="submission" date="2015-05" db="EMBL/GenBank/DDBJ databases">
        <title>Evolution of Trichinella species and genotypes.</title>
        <authorList>
            <person name="Korhonen P.K."/>
            <person name="Edoardo P."/>
            <person name="Giuseppe L.R."/>
            <person name="Gasser R.B."/>
        </authorList>
    </citation>
    <scope>NUCLEOTIDE SEQUENCE [LARGE SCALE GENOMIC DNA]</scope>
    <source>
        <strain evidence="1">ISS10</strain>
    </source>
</reference>
<name>A0A0V1LIT3_9BILA</name>
<dbReference type="EMBL" id="JYDW01000042">
    <property type="protein sequence ID" value="KRZ59405.1"/>
    <property type="molecule type" value="Genomic_DNA"/>
</dbReference>
<sequence length="83" mass="9024">MGGTSTGDPSSIHAYTSCPDVVRAGSPSGCPAVARVLSCYELPVLRLCSRGRCCWGRFLSTMMSNITWKVWFNLSTSLFPCGW</sequence>
<accession>A0A0V1LIT3</accession>
<evidence type="ECO:0000313" key="1">
    <source>
        <dbReference type="EMBL" id="KRZ59405.1"/>
    </source>
</evidence>